<accession>A0A922CN86</accession>
<proteinExistence type="predicted"/>
<sequence>MQRSAYQLKLRGGPIRRIRDSSGLPLTDCLSLSSAAAPARCRLLRPVSYGKWSPCVTEGLSQRQRQHDAYLPRCHPSLGSPRWPLLVTSYDRQYRGGILQTPSVERAGDASPSSTRRPLRLLWRRESFSLYRSLSARAICERTTSQKWATARQDLWIPTMEATTAGSKTSPPTTDLRALCSSSRSFWTRPTTFMNRIHNDKNRHSTP</sequence>
<dbReference type="AlphaFoldDB" id="A0A922CN86"/>
<keyword evidence="2" id="KW-1185">Reference proteome</keyword>
<dbReference type="Proteomes" id="UP000791440">
    <property type="component" value="Unassembled WGS sequence"/>
</dbReference>
<name>A0A922CN86_MANSE</name>
<gene>
    <name evidence="1" type="ORF">O3G_MSEX007232</name>
</gene>
<evidence type="ECO:0000313" key="1">
    <source>
        <dbReference type="EMBL" id="KAG6451623.1"/>
    </source>
</evidence>
<reference evidence="1" key="2">
    <citation type="submission" date="2020-12" db="EMBL/GenBank/DDBJ databases">
        <authorList>
            <person name="Kanost M."/>
        </authorList>
    </citation>
    <scope>NUCLEOTIDE SEQUENCE</scope>
</reference>
<reference evidence="1" key="1">
    <citation type="journal article" date="2016" name="Insect Biochem. Mol. Biol.">
        <title>Multifaceted biological insights from a draft genome sequence of the tobacco hornworm moth, Manduca sexta.</title>
        <authorList>
            <person name="Kanost M.R."/>
            <person name="Arrese E.L."/>
            <person name="Cao X."/>
            <person name="Chen Y.R."/>
            <person name="Chellapilla S."/>
            <person name="Goldsmith M.R."/>
            <person name="Grosse-Wilde E."/>
            <person name="Heckel D.G."/>
            <person name="Herndon N."/>
            <person name="Jiang H."/>
            <person name="Papanicolaou A."/>
            <person name="Qu J."/>
            <person name="Soulages J.L."/>
            <person name="Vogel H."/>
            <person name="Walters J."/>
            <person name="Waterhouse R.M."/>
            <person name="Ahn S.J."/>
            <person name="Almeida F.C."/>
            <person name="An C."/>
            <person name="Aqrawi P."/>
            <person name="Bretschneider A."/>
            <person name="Bryant W.B."/>
            <person name="Bucks S."/>
            <person name="Chao H."/>
            <person name="Chevignon G."/>
            <person name="Christen J.M."/>
            <person name="Clarke D.F."/>
            <person name="Dittmer N.T."/>
            <person name="Ferguson L.C.F."/>
            <person name="Garavelou S."/>
            <person name="Gordon K.H.J."/>
            <person name="Gunaratna R.T."/>
            <person name="Han Y."/>
            <person name="Hauser F."/>
            <person name="He Y."/>
            <person name="Heidel-Fischer H."/>
            <person name="Hirsh A."/>
            <person name="Hu Y."/>
            <person name="Jiang H."/>
            <person name="Kalra D."/>
            <person name="Klinner C."/>
            <person name="Konig C."/>
            <person name="Kovar C."/>
            <person name="Kroll A.R."/>
            <person name="Kuwar S.S."/>
            <person name="Lee S.L."/>
            <person name="Lehman R."/>
            <person name="Li K."/>
            <person name="Li Z."/>
            <person name="Liang H."/>
            <person name="Lovelace S."/>
            <person name="Lu Z."/>
            <person name="Mansfield J.H."/>
            <person name="McCulloch K.J."/>
            <person name="Mathew T."/>
            <person name="Morton B."/>
            <person name="Muzny D.M."/>
            <person name="Neunemann D."/>
            <person name="Ongeri F."/>
            <person name="Pauchet Y."/>
            <person name="Pu L.L."/>
            <person name="Pyrousis I."/>
            <person name="Rao X.J."/>
            <person name="Redding A."/>
            <person name="Roesel C."/>
            <person name="Sanchez-Gracia A."/>
            <person name="Schaack S."/>
            <person name="Shukla A."/>
            <person name="Tetreau G."/>
            <person name="Wang Y."/>
            <person name="Xiong G.H."/>
            <person name="Traut W."/>
            <person name="Walsh T.K."/>
            <person name="Worley K.C."/>
            <person name="Wu D."/>
            <person name="Wu W."/>
            <person name="Wu Y.Q."/>
            <person name="Zhang X."/>
            <person name="Zou Z."/>
            <person name="Zucker H."/>
            <person name="Briscoe A.D."/>
            <person name="Burmester T."/>
            <person name="Clem R.J."/>
            <person name="Feyereisen R."/>
            <person name="Grimmelikhuijzen C.J.P."/>
            <person name="Hamodrakas S.J."/>
            <person name="Hansson B.S."/>
            <person name="Huguet E."/>
            <person name="Jermiin L.S."/>
            <person name="Lan Q."/>
            <person name="Lehman H.K."/>
            <person name="Lorenzen M."/>
            <person name="Merzendorfer H."/>
            <person name="Michalopoulos I."/>
            <person name="Morton D.B."/>
            <person name="Muthukrishnan S."/>
            <person name="Oakeshott J.G."/>
            <person name="Palmer W."/>
            <person name="Park Y."/>
            <person name="Passarelli A.L."/>
            <person name="Rozas J."/>
            <person name="Schwartz L.M."/>
            <person name="Smith W."/>
            <person name="Southgate A."/>
            <person name="Vilcinskas A."/>
            <person name="Vogt R."/>
            <person name="Wang P."/>
            <person name="Werren J."/>
            <person name="Yu X.Q."/>
            <person name="Zhou J.J."/>
            <person name="Brown S.J."/>
            <person name="Scherer S.E."/>
            <person name="Richards S."/>
            <person name="Blissard G.W."/>
        </authorList>
    </citation>
    <scope>NUCLEOTIDE SEQUENCE</scope>
</reference>
<protein>
    <submittedName>
        <fullName evidence="1">Uncharacterized protein</fullName>
    </submittedName>
</protein>
<organism evidence="1 2">
    <name type="scientific">Manduca sexta</name>
    <name type="common">Tobacco hawkmoth</name>
    <name type="synonym">Tobacco hornworm</name>
    <dbReference type="NCBI Taxonomy" id="7130"/>
    <lineage>
        <taxon>Eukaryota</taxon>
        <taxon>Metazoa</taxon>
        <taxon>Ecdysozoa</taxon>
        <taxon>Arthropoda</taxon>
        <taxon>Hexapoda</taxon>
        <taxon>Insecta</taxon>
        <taxon>Pterygota</taxon>
        <taxon>Neoptera</taxon>
        <taxon>Endopterygota</taxon>
        <taxon>Lepidoptera</taxon>
        <taxon>Glossata</taxon>
        <taxon>Ditrysia</taxon>
        <taxon>Bombycoidea</taxon>
        <taxon>Sphingidae</taxon>
        <taxon>Sphinginae</taxon>
        <taxon>Sphingini</taxon>
        <taxon>Manduca</taxon>
    </lineage>
</organism>
<comment type="caution">
    <text evidence="1">The sequence shown here is derived from an EMBL/GenBank/DDBJ whole genome shotgun (WGS) entry which is preliminary data.</text>
</comment>
<evidence type="ECO:0000313" key="2">
    <source>
        <dbReference type="Proteomes" id="UP000791440"/>
    </source>
</evidence>
<dbReference type="EMBL" id="JH668410">
    <property type="protein sequence ID" value="KAG6451623.1"/>
    <property type="molecule type" value="Genomic_DNA"/>
</dbReference>